<dbReference type="InterPro" id="IPR013783">
    <property type="entry name" value="Ig-like_fold"/>
</dbReference>
<accession>A0A327VXU1</accession>
<feature type="domain" description="Bacterial Ig-like" evidence="2">
    <location>
        <begin position="720"/>
        <end position="811"/>
    </location>
</feature>
<evidence type="ECO:0000256" key="1">
    <source>
        <dbReference type="SAM" id="SignalP"/>
    </source>
</evidence>
<feature type="domain" description="Bacterial Ig-like" evidence="2">
    <location>
        <begin position="1796"/>
        <end position="1885"/>
    </location>
</feature>
<organism evidence="3 4">
    <name type="scientific">Chitinophaga dinghuensis</name>
    <dbReference type="NCBI Taxonomy" id="1539050"/>
    <lineage>
        <taxon>Bacteria</taxon>
        <taxon>Pseudomonadati</taxon>
        <taxon>Bacteroidota</taxon>
        <taxon>Chitinophagia</taxon>
        <taxon>Chitinophagales</taxon>
        <taxon>Chitinophagaceae</taxon>
        <taxon>Chitinophaga</taxon>
    </lineage>
</organism>
<evidence type="ECO:0000313" key="3">
    <source>
        <dbReference type="EMBL" id="RAJ80163.1"/>
    </source>
</evidence>
<dbReference type="InterPro" id="IPR015919">
    <property type="entry name" value="Cadherin-like_sf"/>
</dbReference>
<dbReference type="SUPFAM" id="SSF49313">
    <property type="entry name" value="Cadherin-like"/>
    <property type="match status" value="1"/>
</dbReference>
<dbReference type="RefSeq" id="WP_111593175.1">
    <property type="nucleotide sequence ID" value="NZ_QLMA01000005.1"/>
</dbReference>
<dbReference type="Pfam" id="PF13585">
    <property type="entry name" value="CHU_C"/>
    <property type="match status" value="1"/>
</dbReference>
<dbReference type="Proteomes" id="UP000249819">
    <property type="component" value="Unassembled WGS sequence"/>
</dbReference>
<feature type="chain" id="PRO_5016348437" evidence="1">
    <location>
        <begin position="28"/>
        <end position="2258"/>
    </location>
</feature>
<dbReference type="Gene3D" id="2.60.40.10">
    <property type="entry name" value="Immunoglobulins"/>
    <property type="match status" value="1"/>
</dbReference>
<dbReference type="InterPro" id="IPR026341">
    <property type="entry name" value="T9SS_type_B"/>
</dbReference>
<dbReference type="GO" id="GO:0016020">
    <property type="term" value="C:membrane"/>
    <property type="evidence" value="ECO:0007669"/>
    <property type="project" value="InterPro"/>
</dbReference>
<dbReference type="EMBL" id="QLMA01000005">
    <property type="protein sequence ID" value="RAJ80163.1"/>
    <property type="molecule type" value="Genomic_DNA"/>
</dbReference>
<dbReference type="PANTHER" id="PTHR34677">
    <property type="match status" value="1"/>
</dbReference>
<feature type="domain" description="Bacterial Ig-like" evidence="2">
    <location>
        <begin position="1373"/>
        <end position="1462"/>
    </location>
</feature>
<dbReference type="GO" id="GO:0005509">
    <property type="term" value="F:calcium ion binding"/>
    <property type="evidence" value="ECO:0007669"/>
    <property type="project" value="InterPro"/>
</dbReference>
<feature type="domain" description="Bacterial Ig-like" evidence="2">
    <location>
        <begin position="1584"/>
        <end position="1674"/>
    </location>
</feature>
<keyword evidence="4" id="KW-1185">Reference proteome</keyword>
<keyword evidence="1" id="KW-0732">Signal</keyword>
<dbReference type="Gene3D" id="2.60.40.60">
    <property type="entry name" value="Cadherins"/>
    <property type="match status" value="1"/>
</dbReference>
<evidence type="ECO:0000259" key="2">
    <source>
        <dbReference type="Pfam" id="PF19078"/>
    </source>
</evidence>
<dbReference type="InterPro" id="IPR044048">
    <property type="entry name" value="Big_12"/>
</dbReference>
<dbReference type="OrthoDB" id="355609at2"/>
<dbReference type="SUPFAM" id="SSF101898">
    <property type="entry name" value="NHL repeat"/>
    <property type="match status" value="1"/>
</dbReference>
<proteinExistence type="predicted"/>
<evidence type="ECO:0000313" key="4">
    <source>
        <dbReference type="Proteomes" id="UP000249819"/>
    </source>
</evidence>
<dbReference type="NCBIfam" id="TIGR04131">
    <property type="entry name" value="Bac_Flav_CTERM"/>
    <property type="match status" value="1"/>
</dbReference>
<gene>
    <name evidence="3" type="ORF">CLV59_105271</name>
</gene>
<feature type="signal peptide" evidence="1">
    <location>
        <begin position="1"/>
        <end position="27"/>
    </location>
</feature>
<reference evidence="3 4" key="1">
    <citation type="submission" date="2018-06" db="EMBL/GenBank/DDBJ databases">
        <title>Genomic Encyclopedia of Archaeal and Bacterial Type Strains, Phase II (KMG-II): from individual species to whole genera.</title>
        <authorList>
            <person name="Goeker M."/>
        </authorList>
    </citation>
    <scope>NUCLEOTIDE SEQUENCE [LARGE SCALE GENOMIC DNA]</scope>
    <source>
        <strain evidence="3 4">DSM 29821</strain>
    </source>
</reference>
<name>A0A327VXU1_9BACT</name>
<comment type="caution">
    <text evidence="3">The sequence shown here is derived from an EMBL/GenBank/DDBJ whole genome shotgun (WGS) entry which is preliminary data.</text>
</comment>
<dbReference type="Pfam" id="PF19078">
    <property type="entry name" value="Big_12"/>
    <property type="match status" value="5"/>
</dbReference>
<protein>
    <submittedName>
        <fullName evidence="3">Gliding motility-associated-like protein</fullName>
    </submittedName>
</protein>
<feature type="domain" description="Bacterial Ig-like" evidence="2">
    <location>
        <begin position="1047"/>
        <end position="1129"/>
    </location>
</feature>
<sequence>MTKIYSKSCKHLLLLLGMLCVFLSASAQYKASNLVSGGYNTAVGRDNAGNLYTVEADPSGQFYNLVQFPINNPTSKTTIGYNLSASINKAPWSIVVNSSGDVFIINPNPTPDNPSGVDGSEILRYHKSGSSWTETQVVAGAAYAALAMDASNNLYAVEYDHSSKYIITQYAAGMGNMKAVLYSGALLTYPTGASTFPTGLVVDNSYFYVTGFPGTASDKLLKIPFGSSNDAAVQVIGTGRSFVSLAWDANGNLLSTEASTGGKYHIVRYTMPLFPGATGTEIYNGLSQIQYSFPWGLVATADNTIFAGDVASAGNGRIVNLQTPMNATVTGGANSVKSNASTVNFVVNFDQDVTGVSATDFGVFSTGTVAGTSIGSITSTNARQYTVTVNTGTGDGMLDLKLLNTGNMSRYVIGAPKNANAAYIIDKTPPNASFTINGGAAFTNSLNVSLQIIPDDATVMAFSNDNVTWTGDMPAAAAGNFTLFNADGLRTVYIRFTDAAGNTVTKTSQINLDRVVPYTIINSGPGGAAHLTNSTSAPFNVNASKPGCTVLYSLDGGAYTQIPSNIFTLSGMTEGSHTVKFMSADQAGNVEVTPKAYTWTVDLTPPSVSIVTPPTDGTYNQSSRRFLNIKLQFNENVNVTGNPIVGITIGGVSRSATYISGSGGTTLTFQYGISNGENAPTGIIIVSPISLNGGTIQDGAGNNAVLTFTPPNTSGVLVNTKTPTCSISAPATVYGPFTLTITFSEYVTGMTLGAITIGNATTSNLQTTDNITYTVSVTPQNNGNVSIIVPQNKVQNTGSNFNLASNSLSVNYDKTPPAITSLTLPANGTYKIGDVLNFAVTYDKPVVVTGGPTLDVVLSSGTVSAAYQGMTGNTLNFAYTVVSGDLEPANINVGAAINLNGGTIIGVNTQNAGLNLPSALPNSVKVDGILPTLTSVTAPADGYYNTTTNKVLTYTVSYSKPITVTGTPTLDVTIGGVTRQAGYATGSGTNTLTFTYNIQAGDNDPNGIGTAGAIALNGGTMKDATGYNAPLTFTAPNTSGVKVNTNTPSCIVSTSALTVYGDFTATITFSEAVSGMTASKITLTNATISNLQTTDHITYTCLVSPQVDGNVIISVPAGVAQNTGGYGNTAGVPVTVYYDKNPPVVSALTLPGASRYKLGDVIAFLVTYDKPIVVTGTPTLDIVLNSGIVKAQYIGTIGTDVVGFQYTVATGDLDNDNIGVGAAINLNGGTIIGANNMNADLNLPTADPNNGVKIDGIIPVVSSVTVPADGYYNSTSKKVLTYTVTFPEPVIVTGTPAVEVTIGTFTRMATYNSGSGTATLTFSYTVVTGDQDLDGIATGVLTNNGGNITDLAGNPANMTLNGVGSTANVFVSTKPPTVSITAPSLVTGPFTATFTFSEQVTGFTSAVINTGGMANVSNVQTTNGITYTATITPTTETLMTIGLAANAVQSLGLNGNIANSVQVRYSAVPVVQQTNVPLSKYYITGDFLQFMVTYQKNVVVNTTGGTPYLEVTIGSKTVRANYVLTSGKNIAFQYAVVAGDEALSGIQLDNVIHLNGATIQDIYGVNADLTLNNIPATNNIFVYTTIPAATITGTAKTNQPYTITVAFNEAVTGLTTGSFNVTNATLSNLQAGANNTYTVLVTPVATGNVTVQLKAGAVRNIANVTNAASNVLTTAYDGTAPVVSLVNIPANGYYNATQTLTFTVSFSKPITVTGSPVLPLTIGTNTVNAGYVSGSGSNILTFRYAIQPGDMDMDGIDLASAINLNGATIADDFSNNAVLTLNNVPSTAQVRVNTSHPTVSLSGNTARVNTPVNVTAAFSESVTGLTATSFTVVNGVASNLTTTDNKNYTVTITPAADGNVAVSLAANVATNIGNNGNNASNTLQFVYDATPPVVTIPTMDVSGDAPLGTLVGKLTATDALGTIQNWTIVTDAANGAFALDANGNVTVKNIPALKALANSNTSITITVSDGVNTTAPVVVNIHVGPLFVNKAPTMDPIADQTICADNLAHSIQLTSLSAVETDQTFTLRLASDAAIFDQLTVSNTGVLIYKFKSTLTSGDANITVTIQDNGGTANNGVDTLQRTFHLRVNATPVVTITADKPNPVSKGDVIQLTATGGDLFAWDAVDGIISGQQTSTLVARVKADANFKVTVSNVTGCTSSATYAVKSNNDFKVDAINMLTPNGDGINDKWVIKNIDLYTNNEVKIFDRSGRLVYQRKNYNNEWDGTINGHALSEGTYYYILTIEGGAKTAKGFITIVR</sequence>
<dbReference type="PANTHER" id="PTHR34677:SF3">
    <property type="entry name" value="BACTERIAL IG-LIKE DOMAIN-CONTAINING PROTEIN"/>
    <property type="match status" value="1"/>
</dbReference>